<dbReference type="Proteomes" id="UP000032303">
    <property type="component" value="Chromosome 1"/>
</dbReference>
<dbReference type="HOGENOM" id="CLU_2900261_0_0_6"/>
<keyword evidence="2" id="KW-1185">Reference proteome</keyword>
<sequence>MVSVGRGLSRAGCGCQNIESDSLAVVVILNAIAIKNKGEHLLARWAVVGEPVLLVSWLGQLD</sequence>
<evidence type="ECO:0000313" key="2">
    <source>
        <dbReference type="Proteomes" id="UP000032303"/>
    </source>
</evidence>
<gene>
    <name evidence="1" type="ORF">H744_1c1015</name>
</gene>
<name>A0A0C5WSP0_9GAMM</name>
<dbReference type="AlphaFoldDB" id="A0A0C5WSP0"/>
<organism evidence="1 2">
    <name type="scientific">Photobacterium gaetbulicola Gung47</name>
    <dbReference type="NCBI Taxonomy" id="658445"/>
    <lineage>
        <taxon>Bacteria</taxon>
        <taxon>Pseudomonadati</taxon>
        <taxon>Pseudomonadota</taxon>
        <taxon>Gammaproteobacteria</taxon>
        <taxon>Vibrionales</taxon>
        <taxon>Vibrionaceae</taxon>
        <taxon>Photobacterium</taxon>
    </lineage>
</organism>
<accession>A0A0C5WSP0</accession>
<dbReference type="KEGG" id="pgb:H744_1c1015"/>
<dbReference type="STRING" id="658445.H744_1c1015"/>
<protein>
    <submittedName>
        <fullName evidence="1">Uncharacterized protein</fullName>
    </submittedName>
</protein>
<dbReference type="EMBL" id="CP005973">
    <property type="protein sequence ID" value="AJR06040.1"/>
    <property type="molecule type" value="Genomic_DNA"/>
</dbReference>
<proteinExistence type="predicted"/>
<reference evidence="1 2" key="1">
    <citation type="submission" date="2013-05" db="EMBL/GenBank/DDBJ databases">
        <title>Complete genome sequence of the lipase-producing bacterium Photobacterium gaetbulicola Gung47.</title>
        <authorList>
            <person name="Kim Y.-O."/>
        </authorList>
    </citation>
    <scope>NUCLEOTIDE SEQUENCE [LARGE SCALE GENOMIC DNA]</scope>
    <source>
        <strain evidence="1 2">Gung47</strain>
    </source>
</reference>
<evidence type="ECO:0000313" key="1">
    <source>
        <dbReference type="EMBL" id="AJR06040.1"/>
    </source>
</evidence>